<dbReference type="EMBL" id="ML735720">
    <property type="protein sequence ID" value="KAE8419075.1"/>
    <property type="molecule type" value="Genomic_DNA"/>
</dbReference>
<gene>
    <name evidence="2" type="ORF">BDV36DRAFT_252409</name>
</gene>
<proteinExistence type="predicted"/>
<evidence type="ECO:0008006" key="4">
    <source>
        <dbReference type="Google" id="ProtNLM"/>
    </source>
</evidence>
<keyword evidence="3" id="KW-1185">Reference proteome</keyword>
<organism evidence="2 3">
    <name type="scientific">Aspergillus pseudocaelatus</name>
    <dbReference type="NCBI Taxonomy" id="1825620"/>
    <lineage>
        <taxon>Eukaryota</taxon>
        <taxon>Fungi</taxon>
        <taxon>Dikarya</taxon>
        <taxon>Ascomycota</taxon>
        <taxon>Pezizomycotina</taxon>
        <taxon>Eurotiomycetes</taxon>
        <taxon>Eurotiomycetidae</taxon>
        <taxon>Eurotiales</taxon>
        <taxon>Aspergillaceae</taxon>
        <taxon>Aspergillus</taxon>
        <taxon>Aspergillus subgen. Circumdati</taxon>
    </lineage>
</organism>
<evidence type="ECO:0000256" key="1">
    <source>
        <dbReference type="SAM" id="Phobius"/>
    </source>
</evidence>
<protein>
    <recommendedName>
        <fullName evidence="4">Amino acid permease/ SLC12A domain-containing protein</fullName>
    </recommendedName>
</protein>
<keyword evidence="1" id="KW-1133">Transmembrane helix</keyword>
<feature type="transmembrane region" description="Helical" evidence="1">
    <location>
        <begin position="36"/>
        <end position="66"/>
    </location>
</feature>
<keyword evidence="1" id="KW-0472">Membrane</keyword>
<evidence type="ECO:0000313" key="2">
    <source>
        <dbReference type="EMBL" id="KAE8419075.1"/>
    </source>
</evidence>
<sequence>MVQTMPACMAFNRWYVPSTFPPDRVAYRGTATQFPILLIISIMDVQLCMGLIGALIDLCCYVAILASTIQCSISRFTFTYHAGPFHLEYEAFLSATKHHFRLDP</sequence>
<keyword evidence="1" id="KW-0812">Transmembrane</keyword>
<accession>A0ABQ6WPX2</accession>
<name>A0ABQ6WPX2_9EURO</name>
<dbReference type="Proteomes" id="UP000325395">
    <property type="component" value="Unassembled WGS sequence"/>
</dbReference>
<reference evidence="2 3" key="1">
    <citation type="submission" date="2019-04" db="EMBL/GenBank/DDBJ databases">
        <authorList>
            <consortium name="DOE Joint Genome Institute"/>
            <person name="Mondo S."/>
            <person name="Kjaerbolling I."/>
            <person name="Vesth T."/>
            <person name="Frisvad J.C."/>
            <person name="Nybo J.L."/>
            <person name="Theobald S."/>
            <person name="Kildgaard S."/>
            <person name="Isbrandt T."/>
            <person name="Kuo A."/>
            <person name="Sato A."/>
            <person name="Lyhne E.K."/>
            <person name="Kogle M.E."/>
            <person name="Wiebenga A."/>
            <person name="Kun R.S."/>
            <person name="Lubbers R.J."/>
            <person name="Makela M.R."/>
            <person name="Barry K."/>
            <person name="Chovatia M."/>
            <person name="Clum A."/>
            <person name="Daum C."/>
            <person name="Haridas S."/>
            <person name="He G."/>
            <person name="LaButti K."/>
            <person name="Lipzen A."/>
            <person name="Riley R."/>
            <person name="Salamov A."/>
            <person name="Simmons B.A."/>
            <person name="Magnuson J.K."/>
            <person name="Henrissat B."/>
            <person name="Mortensen U.H."/>
            <person name="Larsen T.O."/>
            <person name="Devries R.P."/>
            <person name="Grigoriev I.V."/>
            <person name="Machida M."/>
            <person name="Baker S.E."/>
            <person name="Andersen M.R."/>
            <person name="Cantor M.N."/>
            <person name="Hua S.X."/>
        </authorList>
    </citation>
    <scope>NUCLEOTIDE SEQUENCE [LARGE SCALE GENOMIC DNA]</scope>
    <source>
        <strain evidence="2 3">CBS 117616</strain>
    </source>
</reference>
<evidence type="ECO:0000313" key="3">
    <source>
        <dbReference type="Proteomes" id="UP000325395"/>
    </source>
</evidence>